<keyword evidence="2" id="KW-1185">Reference proteome</keyword>
<comment type="caution">
    <text evidence="1">The sequence shown here is derived from an EMBL/GenBank/DDBJ whole genome shotgun (WGS) entry which is preliminary data.</text>
</comment>
<proteinExistence type="predicted"/>
<name>A0A8S3X589_PARAO</name>
<accession>A0A8S3X589</accession>
<reference evidence="1" key="1">
    <citation type="submission" date="2021-04" db="EMBL/GenBank/DDBJ databases">
        <authorList>
            <person name="Tunstrom K."/>
        </authorList>
    </citation>
    <scope>NUCLEOTIDE SEQUENCE</scope>
</reference>
<gene>
    <name evidence="1" type="ORF">PAPOLLO_LOCUS13333</name>
</gene>
<dbReference type="EMBL" id="CAJQZP010000935">
    <property type="protein sequence ID" value="CAG4998168.1"/>
    <property type="molecule type" value="Genomic_DNA"/>
</dbReference>
<organism evidence="1 2">
    <name type="scientific">Parnassius apollo</name>
    <name type="common">Apollo butterfly</name>
    <name type="synonym">Papilio apollo</name>
    <dbReference type="NCBI Taxonomy" id="110799"/>
    <lineage>
        <taxon>Eukaryota</taxon>
        <taxon>Metazoa</taxon>
        <taxon>Ecdysozoa</taxon>
        <taxon>Arthropoda</taxon>
        <taxon>Hexapoda</taxon>
        <taxon>Insecta</taxon>
        <taxon>Pterygota</taxon>
        <taxon>Neoptera</taxon>
        <taxon>Endopterygota</taxon>
        <taxon>Lepidoptera</taxon>
        <taxon>Glossata</taxon>
        <taxon>Ditrysia</taxon>
        <taxon>Papilionoidea</taxon>
        <taxon>Papilionidae</taxon>
        <taxon>Parnassiinae</taxon>
        <taxon>Parnassini</taxon>
        <taxon>Parnassius</taxon>
        <taxon>Parnassius</taxon>
    </lineage>
</organism>
<evidence type="ECO:0000313" key="2">
    <source>
        <dbReference type="Proteomes" id="UP000691718"/>
    </source>
</evidence>
<dbReference type="AlphaFoldDB" id="A0A8S3X589"/>
<protein>
    <submittedName>
        <fullName evidence="1">(apollo) hypothetical protein</fullName>
    </submittedName>
</protein>
<evidence type="ECO:0000313" key="1">
    <source>
        <dbReference type="EMBL" id="CAG4998168.1"/>
    </source>
</evidence>
<sequence length="88" mass="9824">MGYKLAAKTYFVPQNTLERKVKESRTTLEDSAAPTTLVKVPLGPKKRTFSGDEVKELCNYKMDMESNLYGLTTKDLTALAYTLTVKNG</sequence>
<dbReference type="Proteomes" id="UP000691718">
    <property type="component" value="Unassembled WGS sequence"/>
</dbReference>
<dbReference type="OrthoDB" id="6115549at2759"/>